<evidence type="ECO:0000256" key="1">
    <source>
        <dbReference type="SAM" id="Phobius"/>
    </source>
</evidence>
<evidence type="ECO:0000313" key="3">
    <source>
        <dbReference type="EMBL" id="GAA4552910.1"/>
    </source>
</evidence>
<dbReference type="InterPro" id="IPR012551">
    <property type="entry name" value="DUF1707_SHOCT-like"/>
</dbReference>
<keyword evidence="1" id="KW-0472">Membrane</keyword>
<keyword evidence="1" id="KW-1133">Transmembrane helix</keyword>
<dbReference type="EMBL" id="BAABGT010000075">
    <property type="protein sequence ID" value="GAA4552910.1"/>
    <property type="molecule type" value="Genomic_DNA"/>
</dbReference>
<accession>A0ABP8RYB5</accession>
<dbReference type="Proteomes" id="UP001501598">
    <property type="component" value="Unassembled WGS sequence"/>
</dbReference>
<feature type="domain" description="DUF1707" evidence="2">
    <location>
        <begin position="8"/>
        <end position="60"/>
    </location>
</feature>
<evidence type="ECO:0000313" key="4">
    <source>
        <dbReference type="Proteomes" id="UP001501598"/>
    </source>
</evidence>
<comment type="caution">
    <text evidence="3">The sequence shown here is derived from an EMBL/GenBank/DDBJ whole genome shotgun (WGS) entry which is preliminary data.</text>
</comment>
<dbReference type="PANTHER" id="PTHR40763:SF5">
    <property type="entry name" value="MEMBRANE PROTEIN"/>
    <property type="match status" value="1"/>
</dbReference>
<feature type="transmembrane region" description="Helical" evidence="1">
    <location>
        <begin position="105"/>
        <end position="125"/>
    </location>
</feature>
<proteinExistence type="predicted"/>
<keyword evidence="4" id="KW-1185">Reference proteome</keyword>
<reference evidence="4" key="1">
    <citation type="journal article" date="2019" name="Int. J. Syst. Evol. Microbiol.">
        <title>The Global Catalogue of Microorganisms (GCM) 10K type strain sequencing project: providing services to taxonomists for standard genome sequencing and annotation.</title>
        <authorList>
            <consortium name="The Broad Institute Genomics Platform"/>
            <consortium name="The Broad Institute Genome Sequencing Center for Infectious Disease"/>
            <person name="Wu L."/>
            <person name="Ma J."/>
        </authorList>
    </citation>
    <scope>NUCLEOTIDE SEQUENCE [LARGE SCALE GENOMIC DNA]</scope>
    <source>
        <strain evidence="4">JCM 17906</strain>
    </source>
</reference>
<dbReference type="RefSeq" id="WP_345422669.1">
    <property type="nucleotide sequence ID" value="NZ_BAABGT010000075.1"/>
</dbReference>
<feature type="transmembrane region" description="Helical" evidence="1">
    <location>
        <begin position="79"/>
        <end position="99"/>
    </location>
</feature>
<organism evidence="3 4">
    <name type="scientific">Pseudonocardia xishanensis</name>
    <dbReference type="NCBI Taxonomy" id="630995"/>
    <lineage>
        <taxon>Bacteria</taxon>
        <taxon>Bacillati</taxon>
        <taxon>Actinomycetota</taxon>
        <taxon>Actinomycetes</taxon>
        <taxon>Pseudonocardiales</taxon>
        <taxon>Pseudonocardiaceae</taxon>
        <taxon>Pseudonocardia</taxon>
    </lineage>
</organism>
<name>A0ABP8RYB5_9PSEU</name>
<evidence type="ECO:0000259" key="2">
    <source>
        <dbReference type="Pfam" id="PF08044"/>
    </source>
</evidence>
<dbReference type="PANTHER" id="PTHR40763">
    <property type="entry name" value="MEMBRANE PROTEIN-RELATED"/>
    <property type="match status" value="1"/>
</dbReference>
<keyword evidence="1" id="KW-0812">Transmembrane</keyword>
<sequence length="147" mass="15544">MAEEDSQLRIGDAERERAAATLHEQVGAGRLDLAEYEQRVDRVYAARTASDLAAVLADLPTAPPAPVSTERGPRVLPTAAVWAPWVATTVICLVVWLATSLGAGHAVYFWPMWVAGPWGAILLLGGGKGSCATRHTLPGGTSVPFRS</sequence>
<protein>
    <submittedName>
        <fullName evidence="3">DUF1707 domain-containing protein</fullName>
    </submittedName>
</protein>
<gene>
    <name evidence="3" type="ORF">GCM10023175_47590</name>
</gene>
<dbReference type="Pfam" id="PF08044">
    <property type="entry name" value="DUF1707"/>
    <property type="match status" value="1"/>
</dbReference>